<evidence type="ECO:0000256" key="6">
    <source>
        <dbReference type="ARBA" id="ARBA00023102"/>
    </source>
</evidence>
<organism evidence="14 15">
    <name type="scientific">Enteractinococcus helveticum</name>
    <dbReference type="NCBI Taxonomy" id="1837282"/>
    <lineage>
        <taxon>Bacteria</taxon>
        <taxon>Bacillati</taxon>
        <taxon>Actinomycetota</taxon>
        <taxon>Actinomycetes</taxon>
        <taxon>Micrococcales</taxon>
        <taxon>Micrococcaceae</taxon>
    </lineage>
</organism>
<name>A0A1B7LUV6_9MICC</name>
<evidence type="ECO:0000256" key="9">
    <source>
        <dbReference type="ARBA" id="ARBA00047838"/>
    </source>
</evidence>
<dbReference type="GO" id="GO:0004359">
    <property type="term" value="F:glutaminase activity"/>
    <property type="evidence" value="ECO:0007669"/>
    <property type="project" value="UniProtKB-EC"/>
</dbReference>
<comment type="catalytic activity">
    <reaction evidence="9 11">
        <text>5-[(5-phospho-1-deoxy-D-ribulos-1-ylimino)methylamino]-1-(5-phospho-beta-D-ribosyl)imidazole-4-carboxamide + L-glutamine = D-erythro-1-(imidazol-4-yl)glycerol 3-phosphate + 5-amino-1-(5-phospho-beta-D-ribosyl)imidazole-4-carboxamide + L-glutamate + H(+)</text>
        <dbReference type="Rhea" id="RHEA:24793"/>
        <dbReference type="ChEBI" id="CHEBI:15378"/>
        <dbReference type="ChEBI" id="CHEBI:29985"/>
        <dbReference type="ChEBI" id="CHEBI:58278"/>
        <dbReference type="ChEBI" id="CHEBI:58359"/>
        <dbReference type="ChEBI" id="CHEBI:58475"/>
        <dbReference type="ChEBI" id="CHEBI:58525"/>
        <dbReference type="EC" id="4.3.2.10"/>
    </reaction>
</comment>
<comment type="catalytic activity">
    <reaction evidence="10 11">
        <text>L-glutamine + H2O = L-glutamate + NH4(+)</text>
        <dbReference type="Rhea" id="RHEA:15889"/>
        <dbReference type="ChEBI" id="CHEBI:15377"/>
        <dbReference type="ChEBI" id="CHEBI:28938"/>
        <dbReference type="ChEBI" id="CHEBI:29985"/>
        <dbReference type="ChEBI" id="CHEBI:58359"/>
        <dbReference type="EC" id="3.5.1.2"/>
    </reaction>
</comment>
<comment type="pathway">
    <text evidence="1 11">Amino-acid biosynthesis; L-histidine biosynthesis; L-histidine from 5-phospho-alpha-D-ribose 1-diphosphate: step 5/9.</text>
</comment>
<dbReference type="PANTHER" id="PTHR42701:SF1">
    <property type="entry name" value="IMIDAZOLE GLYCEROL PHOSPHATE SYNTHASE SUBUNIT HISH"/>
    <property type="match status" value="1"/>
</dbReference>
<evidence type="ECO:0000313" key="15">
    <source>
        <dbReference type="Proteomes" id="UP000078292"/>
    </source>
</evidence>
<evidence type="ECO:0000256" key="11">
    <source>
        <dbReference type="HAMAP-Rule" id="MF_00278"/>
    </source>
</evidence>
<evidence type="ECO:0000256" key="3">
    <source>
        <dbReference type="ARBA" id="ARBA00022605"/>
    </source>
</evidence>
<dbReference type="NCBIfam" id="TIGR01855">
    <property type="entry name" value="IMP_synth_hisH"/>
    <property type="match status" value="1"/>
</dbReference>
<evidence type="ECO:0000259" key="13">
    <source>
        <dbReference type="Pfam" id="PF00117"/>
    </source>
</evidence>
<dbReference type="Proteomes" id="UP000078292">
    <property type="component" value="Unassembled WGS sequence"/>
</dbReference>
<dbReference type="InterPro" id="IPR010139">
    <property type="entry name" value="Imidazole-glycPsynth_HisH"/>
</dbReference>
<comment type="caution">
    <text evidence="14">The sequence shown here is derived from an EMBL/GenBank/DDBJ whole genome shotgun (WGS) entry which is preliminary data.</text>
</comment>
<keyword evidence="7 11" id="KW-0456">Lyase</keyword>
<dbReference type="STRING" id="1837282.A6F49_01885"/>
<dbReference type="GO" id="GO:0000105">
    <property type="term" value="P:L-histidine biosynthetic process"/>
    <property type="evidence" value="ECO:0007669"/>
    <property type="project" value="UniProtKB-UniRule"/>
</dbReference>
<feature type="domain" description="Glutamine amidotransferase" evidence="13">
    <location>
        <begin position="10"/>
        <end position="207"/>
    </location>
</feature>
<gene>
    <name evidence="11" type="primary">hisH</name>
    <name evidence="14" type="ORF">A6F49_01885</name>
</gene>
<comment type="subunit">
    <text evidence="2 11">Heterodimer of HisH and HisF.</text>
</comment>
<dbReference type="UniPathway" id="UPA00031">
    <property type="reaction ID" value="UER00010"/>
</dbReference>
<keyword evidence="11" id="KW-0963">Cytoplasm</keyword>
<keyword evidence="5 11" id="KW-0315">Glutamine amidotransferase</keyword>
<dbReference type="SUPFAM" id="SSF52317">
    <property type="entry name" value="Class I glutamine amidotransferase-like"/>
    <property type="match status" value="1"/>
</dbReference>
<evidence type="ECO:0000256" key="7">
    <source>
        <dbReference type="ARBA" id="ARBA00023239"/>
    </source>
</evidence>
<protein>
    <recommendedName>
        <fullName evidence="11">Imidazole glycerol phosphate synthase subunit HisH</fullName>
        <ecNumber evidence="11">4.3.2.10</ecNumber>
    </recommendedName>
    <alternativeName>
        <fullName evidence="11">IGP synthase glutaminase subunit</fullName>
        <ecNumber evidence="11">3.5.1.2</ecNumber>
    </alternativeName>
    <alternativeName>
        <fullName evidence="11">IGP synthase subunit HisH</fullName>
    </alternativeName>
    <alternativeName>
        <fullName evidence="11">ImGP synthase subunit HisH</fullName>
        <shortName evidence="11">IGPS subunit HisH</shortName>
    </alternativeName>
</protein>
<evidence type="ECO:0000256" key="12">
    <source>
        <dbReference type="PIRSR" id="PIRSR000495-1"/>
    </source>
</evidence>
<dbReference type="PIRSF" id="PIRSF000495">
    <property type="entry name" value="Amidotransf_hisH"/>
    <property type="match status" value="1"/>
</dbReference>
<comment type="function">
    <text evidence="8 11">IGPS catalyzes the conversion of PRFAR and glutamine to IGP, AICAR and glutamate. The HisH subunit catalyzes the hydrolysis of glutamine to glutamate and ammonia as part of the synthesis of IGP and AICAR. The resulting ammonia molecule is channeled to the active site of HisF.</text>
</comment>
<feature type="active site" evidence="11 12">
    <location>
        <position position="195"/>
    </location>
</feature>
<evidence type="ECO:0000256" key="1">
    <source>
        <dbReference type="ARBA" id="ARBA00005091"/>
    </source>
</evidence>
<reference evidence="14 15" key="1">
    <citation type="submission" date="2016-04" db="EMBL/GenBank/DDBJ databases">
        <title>First whole genome shotgun sequence of the bacterium Enteractinococcus sp. strain UASWS1574.</title>
        <authorList>
            <person name="Crovadore J."/>
            <person name="Chablais R."/>
            <person name="Lefort F."/>
        </authorList>
    </citation>
    <scope>NUCLEOTIDE SEQUENCE [LARGE SCALE GENOMIC DNA]</scope>
    <source>
        <strain evidence="14 15">UASWS1574</strain>
    </source>
</reference>
<dbReference type="GO" id="GO:0000107">
    <property type="term" value="F:imidazoleglycerol-phosphate synthase activity"/>
    <property type="evidence" value="ECO:0007669"/>
    <property type="project" value="UniProtKB-UniRule"/>
</dbReference>
<dbReference type="HAMAP" id="MF_00278">
    <property type="entry name" value="HisH"/>
    <property type="match status" value="1"/>
</dbReference>
<dbReference type="GO" id="GO:0005737">
    <property type="term" value="C:cytoplasm"/>
    <property type="evidence" value="ECO:0007669"/>
    <property type="project" value="UniProtKB-SubCell"/>
</dbReference>
<dbReference type="PROSITE" id="PS51273">
    <property type="entry name" value="GATASE_TYPE_1"/>
    <property type="match status" value="1"/>
</dbReference>
<feature type="active site" description="Nucleophile" evidence="11 12">
    <location>
        <position position="85"/>
    </location>
</feature>
<comment type="subcellular location">
    <subcellularLocation>
        <location evidence="11">Cytoplasm</location>
    </subcellularLocation>
</comment>
<dbReference type="OrthoDB" id="9807137at2"/>
<proteinExistence type="inferred from homology"/>
<evidence type="ECO:0000256" key="5">
    <source>
        <dbReference type="ARBA" id="ARBA00022962"/>
    </source>
</evidence>
<dbReference type="PANTHER" id="PTHR42701">
    <property type="entry name" value="IMIDAZOLE GLYCEROL PHOSPHATE SYNTHASE SUBUNIT HISH"/>
    <property type="match status" value="1"/>
</dbReference>
<dbReference type="InterPro" id="IPR029062">
    <property type="entry name" value="Class_I_gatase-like"/>
</dbReference>
<dbReference type="AlphaFoldDB" id="A0A1B7LUV6"/>
<dbReference type="EC" id="4.3.2.10" evidence="11"/>
<evidence type="ECO:0000313" key="14">
    <source>
        <dbReference type="EMBL" id="OAV51525.1"/>
    </source>
</evidence>
<accession>A0A1B7LUV6</accession>
<evidence type="ECO:0000256" key="2">
    <source>
        <dbReference type="ARBA" id="ARBA00011152"/>
    </source>
</evidence>
<keyword evidence="4 11" id="KW-0378">Hydrolase</keyword>
<dbReference type="GO" id="GO:0016829">
    <property type="term" value="F:lyase activity"/>
    <property type="evidence" value="ECO:0007669"/>
    <property type="project" value="UniProtKB-KW"/>
</dbReference>
<feature type="active site" evidence="11 12">
    <location>
        <position position="193"/>
    </location>
</feature>
<evidence type="ECO:0000256" key="8">
    <source>
        <dbReference type="ARBA" id="ARBA00025299"/>
    </source>
</evidence>
<dbReference type="EC" id="3.5.1.2" evidence="11"/>
<dbReference type="Gene3D" id="3.40.50.880">
    <property type="match status" value="1"/>
</dbReference>
<dbReference type="RefSeq" id="WP_043055717.1">
    <property type="nucleotide sequence ID" value="NZ_LXEY01000115.1"/>
</dbReference>
<evidence type="ECO:0000256" key="4">
    <source>
        <dbReference type="ARBA" id="ARBA00022801"/>
    </source>
</evidence>
<keyword evidence="6 11" id="KW-0368">Histidine biosynthesis</keyword>
<keyword evidence="3 11" id="KW-0028">Amino-acid biosynthesis</keyword>
<keyword evidence="15" id="KW-1185">Reference proteome</keyword>
<dbReference type="InterPro" id="IPR017926">
    <property type="entry name" value="GATASE"/>
</dbReference>
<dbReference type="EMBL" id="LXEY01000115">
    <property type="protein sequence ID" value="OAV51525.1"/>
    <property type="molecule type" value="Genomic_DNA"/>
</dbReference>
<evidence type="ECO:0000256" key="10">
    <source>
        <dbReference type="ARBA" id="ARBA00049534"/>
    </source>
</evidence>
<sequence>MSQTKPTIAVADYGIGNLGSLVNALEHLGADVVVTSEGQPLLAADGMILPGNGAFGASKKAMEQLSIPRWVGQRVAGGRPVLGICVGHQYLFDASEEFGKHEGMGEWPGTVKKLPTEAVPHIGWSEVRPAADTVLLAGLADERYYFSHSYAVLEWEFDQSIESMVPPQVSWGYHDGDFIAAVENGPLVGVQFHPELSGRAGLTVLENWMGSF</sequence>
<dbReference type="Pfam" id="PF00117">
    <property type="entry name" value="GATase"/>
    <property type="match status" value="1"/>
</dbReference>